<dbReference type="Proteomes" id="UP000525298">
    <property type="component" value="Unassembled WGS sequence"/>
</dbReference>
<feature type="region of interest" description="Disordered" evidence="1">
    <location>
        <begin position="63"/>
        <end position="123"/>
    </location>
</feature>
<keyword evidence="3" id="KW-1185">Reference proteome</keyword>
<dbReference type="RefSeq" id="WP_181552193.1">
    <property type="nucleotide sequence ID" value="NZ_JACDUS010000010.1"/>
</dbReference>
<sequence>MAAENDIVLIYHEDQPVVFARVEEIRPDVKKDWFQIKLMLLQVPVQTVTWILRDTYINGGEFTMGGNRMRLEKIEPPEDQEEPEEQVSEKQEAAKKQESGTNGQDSPDDSGGTVISLKDRKPK</sequence>
<gene>
    <name evidence="2" type="ORF">HNR65_002915</name>
</gene>
<evidence type="ECO:0000313" key="3">
    <source>
        <dbReference type="Proteomes" id="UP000525298"/>
    </source>
</evidence>
<comment type="caution">
    <text evidence="2">The sequence shown here is derived from an EMBL/GenBank/DDBJ whole genome shotgun (WGS) entry which is preliminary data.</text>
</comment>
<evidence type="ECO:0000313" key="2">
    <source>
        <dbReference type="EMBL" id="MBA2882563.1"/>
    </source>
</evidence>
<dbReference type="EMBL" id="JACDUS010000010">
    <property type="protein sequence ID" value="MBA2882563.1"/>
    <property type="molecule type" value="Genomic_DNA"/>
</dbReference>
<protein>
    <submittedName>
        <fullName evidence="2">Uncharacterized protein</fullName>
    </submittedName>
</protein>
<dbReference type="AlphaFoldDB" id="A0A7W0CBB9"/>
<evidence type="ECO:0000256" key="1">
    <source>
        <dbReference type="SAM" id="MobiDB-lite"/>
    </source>
</evidence>
<reference evidence="2 3" key="1">
    <citation type="submission" date="2020-07" db="EMBL/GenBank/DDBJ databases">
        <title>Genomic Encyclopedia of Type Strains, Phase IV (KMG-IV): sequencing the most valuable type-strain genomes for metagenomic binning, comparative biology and taxonomic classification.</title>
        <authorList>
            <person name="Goeker M."/>
        </authorList>
    </citation>
    <scope>NUCLEOTIDE SEQUENCE [LARGE SCALE GENOMIC DNA]</scope>
    <source>
        <strain evidence="2 3">DSM 17721</strain>
    </source>
</reference>
<name>A0A7W0CBB9_9BACT</name>
<feature type="compositionally biased region" description="Acidic residues" evidence="1">
    <location>
        <begin position="77"/>
        <end position="86"/>
    </location>
</feature>
<proteinExistence type="predicted"/>
<organism evidence="2 3">
    <name type="scientific">Desulfosalsimonas propionicica</name>
    <dbReference type="NCBI Taxonomy" id="332175"/>
    <lineage>
        <taxon>Bacteria</taxon>
        <taxon>Pseudomonadati</taxon>
        <taxon>Thermodesulfobacteriota</taxon>
        <taxon>Desulfobacteria</taxon>
        <taxon>Desulfobacterales</taxon>
        <taxon>Desulfosalsimonadaceae</taxon>
        <taxon>Desulfosalsimonas</taxon>
    </lineage>
</organism>
<feature type="compositionally biased region" description="Basic and acidic residues" evidence="1">
    <location>
        <begin position="87"/>
        <end position="98"/>
    </location>
</feature>
<accession>A0A7W0CBB9</accession>